<evidence type="ECO:0000313" key="7">
    <source>
        <dbReference type="EMBL" id="AEV28130.1"/>
    </source>
</evidence>
<evidence type="ECO:0000313" key="8">
    <source>
        <dbReference type="Proteomes" id="UP000005632"/>
    </source>
</evidence>
<dbReference type="InterPro" id="IPR003439">
    <property type="entry name" value="ABC_transporter-like_ATP-bd"/>
</dbReference>
<dbReference type="Gene3D" id="3.40.50.300">
    <property type="entry name" value="P-loop containing nucleotide triphosphate hydrolases"/>
    <property type="match status" value="1"/>
</dbReference>
<evidence type="ECO:0000256" key="1">
    <source>
        <dbReference type="ARBA" id="ARBA00005417"/>
    </source>
</evidence>
<dbReference type="GO" id="GO:0016887">
    <property type="term" value="F:ATP hydrolysis activity"/>
    <property type="evidence" value="ECO:0007669"/>
    <property type="project" value="InterPro"/>
</dbReference>
<comment type="similarity">
    <text evidence="1">Belongs to the ABC transporter superfamily.</text>
</comment>
<evidence type="ECO:0000256" key="5">
    <source>
        <dbReference type="ARBA" id="ARBA00022840"/>
    </source>
</evidence>
<accession>G8QUV4</accession>
<dbReference type="PROSITE" id="PS00211">
    <property type="entry name" value="ABC_TRANSPORTER_1"/>
    <property type="match status" value="1"/>
</dbReference>
<evidence type="ECO:0000256" key="3">
    <source>
        <dbReference type="ARBA" id="ARBA00022458"/>
    </source>
</evidence>
<dbReference type="RefSeq" id="WP_014268979.1">
    <property type="nucleotide sequence ID" value="NC_016633.1"/>
</dbReference>
<keyword evidence="5" id="KW-0067">ATP-binding</keyword>
<dbReference type="Proteomes" id="UP000005632">
    <property type="component" value="Chromosome"/>
</dbReference>
<keyword evidence="2" id="KW-0813">Transport</keyword>
<reference evidence="7 8" key="1">
    <citation type="submission" date="2011-11" db="EMBL/GenBank/DDBJ databases">
        <title>Complete sequence of Spirochaeta sp. grapes.</title>
        <authorList>
            <consortium name="US DOE Joint Genome Institute"/>
            <person name="Lucas S."/>
            <person name="Han J."/>
            <person name="Lapidus A."/>
            <person name="Cheng J.-F."/>
            <person name="Goodwin L."/>
            <person name="Pitluck S."/>
            <person name="Peters L."/>
            <person name="Ovchinnikova G."/>
            <person name="Munk A.C."/>
            <person name="Detter J.C."/>
            <person name="Han C."/>
            <person name="Tapia R."/>
            <person name="Land M."/>
            <person name="Hauser L."/>
            <person name="Kyrpides N."/>
            <person name="Ivanova N."/>
            <person name="Pagani I."/>
            <person name="Ritalahtilisa K."/>
            <person name="Loeffler F."/>
            <person name="Woyke T."/>
        </authorList>
    </citation>
    <scope>NUCLEOTIDE SEQUENCE [LARGE SCALE GENOMIC DNA]</scope>
    <source>
        <strain evidence="8">ATCC BAA-1885 / DSM 22778 / Grapes</strain>
    </source>
</reference>
<dbReference type="CDD" id="cd03263">
    <property type="entry name" value="ABC_subfamily_A"/>
    <property type="match status" value="1"/>
</dbReference>
<keyword evidence="3" id="KW-0536">Nodulation</keyword>
<evidence type="ECO:0000256" key="2">
    <source>
        <dbReference type="ARBA" id="ARBA00022448"/>
    </source>
</evidence>
<dbReference type="AlphaFoldDB" id="G8QUV4"/>
<keyword evidence="8" id="KW-1185">Reference proteome</keyword>
<sequence>MSDFALEVTNLVKEYGEKRAVKDLSFQVKKGEIFGLLGPNGAGKTTTLECIEGLRKQTSGDISVAGINPQSHSGEFYNTIGVQLQSSGIPEMMTCREAIAFFGRYHGVIPTDKLLIRLGLKEKLNAPYHTLSAGQQRRLSLAIAVVHEPQILFLDEPTAGLDVQSRIALHAMIQEYKGQGRTVILATHDMAEAETLCDTIGIIVQGSLAMVGTPKEVTAAGDKRTTITLSSAKGTLIALAKSEDGSKVIQHAILTGIKDGYCYYTTDNPGPAVLSMLTLLQEAEDELIDLRVERPTLEERFIEITSSKEASV</sequence>
<dbReference type="SUPFAM" id="SSF52540">
    <property type="entry name" value="P-loop containing nucleoside triphosphate hydrolases"/>
    <property type="match status" value="1"/>
</dbReference>
<dbReference type="InterPro" id="IPR050763">
    <property type="entry name" value="ABC_transporter_ATP-binding"/>
</dbReference>
<dbReference type="PANTHER" id="PTHR42711">
    <property type="entry name" value="ABC TRANSPORTER ATP-BINDING PROTEIN"/>
    <property type="match status" value="1"/>
</dbReference>
<gene>
    <name evidence="7" type="ordered locus">SpiGrapes_0268</name>
</gene>
<protein>
    <submittedName>
        <fullName evidence="7">ABC-type multidrug transport system, ATPase component</fullName>
    </submittedName>
</protein>
<keyword evidence="4" id="KW-0547">Nucleotide-binding</keyword>
<dbReference type="PROSITE" id="PS50893">
    <property type="entry name" value="ABC_TRANSPORTER_2"/>
    <property type="match status" value="1"/>
</dbReference>
<dbReference type="SMART" id="SM00382">
    <property type="entry name" value="AAA"/>
    <property type="match status" value="1"/>
</dbReference>
<dbReference type="InterPro" id="IPR017871">
    <property type="entry name" value="ABC_transporter-like_CS"/>
</dbReference>
<dbReference type="HOGENOM" id="CLU_000604_1_2_12"/>
<dbReference type="EMBL" id="CP003155">
    <property type="protein sequence ID" value="AEV28130.1"/>
    <property type="molecule type" value="Genomic_DNA"/>
</dbReference>
<feature type="domain" description="ABC transporter" evidence="6">
    <location>
        <begin position="6"/>
        <end position="230"/>
    </location>
</feature>
<dbReference type="Pfam" id="PF00005">
    <property type="entry name" value="ABC_tran"/>
    <property type="match status" value="1"/>
</dbReference>
<dbReference type="OrthoDB" id="9775135at2"/>
<dbReference type="GO" id="GO:0005524">
    <property type="term" value="F:ATP binding"/>
    <property type="evidence" value="ECO:0007669"/>
    <property type="project" value="UniProtKB-KW"/>
</dbReference>
<proteinExistence type="inferred from homology"/>
<organism evidence="7 8">
    <name type="scientific">Sphaerochaeta pleomorpha (strain ATCC BAA-1885 / DSM 22778 / Grapes)</name>
    <dbReference type="NCBI Taxonomy" id="158190"/>
    <lineage>
        <taxon>Bacteria</taxon>
        <taxon>Pseudomonadati</taxon>
        <taxon>Spirochaetota</taxon>
        <taxon>Spirochaetia</taxon>
        <taxon>Spirochaetales</taxon>
        <taxon>Sphaerochaetaceae</taxon>
        <taxon>Sphaerochaeta</taxon>
    </lineage>
</organism>
<dbReference type="KEGG" id="sgp:SpiGrapes_0268"/>
<dbReference type="eggNOG" id="COG1131">
    <property type="taxonomic scope" value="Bacteria"/>
</dbReference>
<evidence type="ECO:0000259" key="6">
    <source>
        <dbReference type="PROSITE" id="PS50893"/>
    </source>
</evidence>
<dbReference type="PANTHER" id="PTHR42711:SF5">
    <property type="entry name" value="ABC TRANSPORTER ATP-BINDING PROTEIN NATA"/>
    <property type="match status" value="1"/>
</dbReference>
<evidence type="ECO:0000256" key="4">
    <source>
        <dbReference type="ARBA" id="ARBA00022741"/>
    </source>
</evidence>
<dbReference type="InterPro" id="IPR003593">
    <property type="entry name" value="AAA+_ATPase"/>
</dbReference>
<dbReference type="STRING" id="158190.SpiGrapes_0268"/>
<name>G8QUV4_SPHPG</name>
<dbReference type="InterPro" id="IPR027417">
    <property type="entry name" value="P-loop_NTPase"/>
</dbReference>